<proteinExistence type="inferred from homology"/>
<dbReference type="FunFam" id="1.10.10.10:FF:000001">
    <property type="entry name" value="LysR family transcriptional regulator"/>
    <property type="match status" value="1"/>
</dbReference>
<keyword evidence="2" id="KW-0805">Transcription regulation</keyword>
<comment type="similarity">
    <text evidence="1">Belongs to the LysR transcriptional regulatory family.</text>
</comment>
<dbReference type="Pfam" id="PF00126">
    <property type="entry name" value="HTH_1"/>
    <property type="match status" value="1"/>
</dbReference>
<dbReference type="PANTHER" id="PTHR30419">
    <property type="entry name" value="HTH-TYPE TRANSCRIPTIONAL REGULATOR YBHD"/>
    <property type="match status" value="1"/>
</dbReference>
<dbReference type="GO" id="GO:0003677">
    <property type="term" value="F:DNA binding"/>
    <property type="evidence" value="ECO:0007669"/>
    <property type="project" value="UniProtKB-KW"/>
</dbReference>
<keyword evidence="3" id="KW-0238">DNA-binding</keyword>
<dbReference type="EMBL" id="CADIJO010000019">
    <property type="protein sequence ID" value="CAB3728670.1"/>
    <property type="molecule type" value="Genomic_DNA"/>
</dbReference>
<keyword evidence="4" id="KW-0804">Transcription</keyword>
<evidence type="ECO:0000313" key="7">
    <source>
        <dbReference type="Proteomes" id="UP000494111"/>
    </source>
</evidence>
<dbReference type="PRINTS" id="PR00039">
    <property type="entry name" value="HTHLYSR"/>
</dbReference>
<dbReference type="InterPro" id="IPR000847">
    <property type="entry name" value="LysR_HTH_N"/>
</dbReference>
<dbReference type="GO" id="GO:0003700">
    <property type="term" value="F:DNA-binding transcription factor activity"/>
    <property type="evidence" value="ECO:0007669"/>
    <property type="project" value="InterPro"/>
</dbReference>
<dbReference type="SUPFAM" id="SSF46785">
    <property type="entry name" value="Winged helix' DNA-binding domain"/>
    <property type="match status" value="1"/>
</dbReference>
<dbReference type="InterPro" id="IPR050950">
    <property type="entry name" value="HTH-type_LysR_regulators"/>
</dbReference>
<dbReference type="Pfam" id="PF03466">
    <property type="entry name" value="LysR_substrate"/>
    <property type="match status" value="1"/>
</dbReference>
<dbReference type="InterPro" id="IPR036390">
    <property type="entry name" value="WH_DNA-bd_sf"/>
</dbReference>
<feature type="domain" description="HTH lysR-type" evidence="5">
    <location>
        <begin position="9"/>
        <end position="66"/>
    </location>
</feature>
<dbReference type="Proteomes" id="UP000494111">
    <property type="component" value="Unassembled WGS sequence"/>
</dbReference>
<dbReference type="Gene3D" id="3.40.190.290">
    <property type="match status" value="1"/>
</dbReference>
<evidence type="ECO:0000256" key="4">
    <source>
        <dbReference type="ARBA" id="ARBA00023163"/>
    </source>
</evidence>
<evidence type="ECO:0000259" key="5">
    <source>
        <dbReference type="PROSITE" id="PS50931"/>
    </source>
</evidence>
<evidence type="ECO:0000256" key="3">
    <source>
        <dbReference type="ARBA" id="ARBA00023125"/>
    </source>
</evidence>
<dbReference type="InterPro" id="IPR036388">
    <property type="entry name" value="WH-like_DNA-bd_sf"/>
</dbReference>
<accession>A0A6S7AES0</accession>
<dbReference type="PANTHER" id="PTHR30419:SF8">
    <property type="entry name" value="NITROGEN ASSIMILATION TRANSCRIPTIONAL ACTIVATOR-RELATED"/>
    <property type="match status" value="1"/>
</dbReference>
<name>A0A6S7AES0_9BURK</name>
<dbReference type="SUPFAM" id="SSF53850">
    <property type="entry name" value="Periplasmic binding protein-like II"/>
    <property type="match status" value="1"/>
</dbReference>
<dbReference type="RefSeq" id="WP_175194524.1">
    <property type="nucleotide sequence ID" value="NZ_CADIJO010000019.1"/>
</dbReference>
<dbReference type="AlphaFoldDB" id="A0A6S7AES0"/>
<dbReference type="GO" id="GO:0005829">
    <property type="term" value="C:cytosol"/>
    <property type="evidence" value="ECO:0007669"/>
    <property type="project" value="TreeGrafter"/>
</dbReference>
<sequence length="313" mass="33799">MDETDKLPLSLQHLTVLVAISEARSMTAAAQKLGMAQPALSIAIAKLEARLGMALLHREPRGVRLTHAGQLLLARAYDILALTQASLRELDALRQEPQGEVAIGLPSSTAAVAALPIIERLSSAYPKIKLRVVEAFSGYLWKWLQNNEIDMAIVFDRSATNDLHCLPLAQETMHLVSRRGARARHAPVAMAELGSYPLAMPSRANGFRTALETHAEKHGAALNVALEIDAGHQLVKLVASGRYHSVLAPCAVRDEIEAGQVDARPIHPPLARTVCLAHRKLGKIANPVDLVADEVIAECRNLIASGAWQATLL</sequence>
<evidence type="ECO:0000256" key="2">
    <source>
        <dbReference type="ARBA" id="ARBA00023015"/>
    </source>
</evidence>
<gene>
    <name evidence="6" type="primary">cynR_16</name>
    <name evidence="6" type="ORF">LMG3458_04641</name>
</gene>
<evidence type="ECO:0000256" key="1">
    <source>
        <dbReference type="ARBA" id="ARBA00009437"/>
    </source>
</evidence>
<organism evidence="6 7">
    <name type="scientific">Achromobacter deleyi</name>
    <dbReference type="NCBI Taxonomy" id="1353891"/>
    <lineage>
        <taxon>Bacteria</taxon>
        <taxon>Pseudomonadati</taxon>
        <taxon>Pseudomonadota</taxon>
        <taxon>Betaproteobacteria</taxon>
        <taxon>Burkholderiales</taxon>
        <taxon>Alcaligenaceae</taxon>
        <taxon>Achromobacter</taxon>
    </lineage>
</organism>
<dbReference type="InterPro" id="IPR005119">
    <property type="entry name" value="LysR_subst-bd"/>
</dbReference>
<evidence type="ECO:0000313" key="6">
    <source>
        <dbReference type="EMBL" id="CAB3728670.1"/>
    </source>
</evidence>
<protein>
    <submittedName>
        <fullName evidence="6">HTH-type transcriptional regulator CynR</fullName>
    </submittedName>
</protein>
<reference evidence="6 7" key="1">
    <citation type="submission" date="2020-04" db="EMBL/GenBank/DDBJ databases">
        <authorList>
            <person name="De Canck E."/>
        </authorList>
    </citation>
    <scope>NUCLEOTIDE SEQUENCE [LARGE SCALE GENOMIC DNA]</scope>
    <source>
        <strain evidence="6 7">LMG 3458</strain>
    </source>
</reference>
<dbReference type="PROSITE" id="PS50931">
    <property type="entry name" value="HTH_LYSR"/>
    <property type="match status" value="1"/>
</dbReference>
<dbReference type="Gene3D" id="1.10.10.10">
    <property type="entry name" value="Winged helix-like DNA-binding domain superfamily/Winged helix DNA-binding domain"/>
    <property type="match status" value="1"/>
</dbReference>